<gene>
    <name evidence="6" type="ordered locus">Xaut_3122</name>
</gene>
<dbReference type="Pfam" id="PF02353">
    <property type="entry name" value="CMAS"/>
    <property type="match status" value="1"/>
</dbReference>
<dbReference type="InterPro" id="IPR050723">
    <property type="entry name" value="CFA/CMAS"/>
</dbReference>
<dbReference type="EMBL" id="CP000781">
    <property type="protein sequence ID" value="ABS68352.1"/>
    <property type="molecule type" value="Genomic_DNA"/>
</dbReference>
<dbReference type="InterPro" id="IPR029063">
    <property type="entry name" value="SAM-dependent_MTases_sf"/>
</dbReference>
<dbReference type="PANTHER" id="PTHR43667:SF1">
    <property type="entry name" value="CYCLOPROPANE-FATTY-ACYL-PHOSPHOLIPID SYNTHASE"/>
    <property type="match status" value="1"/>
</dbReference>
<dbReference type="GO" id="GO:0008610">
    <property type="term" value="P:lipid biosynthetic process"/>
    <property type="evidence" value="ECO:0007669"/>
    <property type="project" value="InterPro"/>
</dbReference>
<dbReference type="Proteomes" id="UP000002417">
    <property type="component" value="Chromosome"/>
</dbReference>
<dbReference type="GO" id="GO:0008825">
    <property type="term" value="F:cyclopropane-fatty-acyl-phospholipid synthase activity"/>
    <property type="evidence" value="ECO:0007669"/>
    <property type="project" value="UniProtKB-EC"/>
</dbReference>
<dbReference type="HOGENOM" id="CLU_026434_6_1_5"/>
<evidence type="ECO:0000256" key="3">
    <source>
        <dbReference type="ARBA" id="ARBA00022679"/>
    </source>
</evidence>
<dbReference type="CDD" id="cd02440">
    <property type="entry name" value="AdoMet_MTases"/>
    <property type="match status" value="1"/>
</dbReference>
<evidence type="ECO:0000256" key="5">
    <source>
        <dbReference type="ARBA" id="ARBA00023098"/>
    </source>
</evidence>
<dbReference type="Gene3D" id="3.40.50.150">
    <property type="entry name" value="Vaccinia Virus protein VP39"/>
    <property type="match status" value="1"/>
</dbReference>
<evidence type="ECO:0000313" key="6">
    <source>
        <dbReference type="EMBL" id="ABS68352.1"/>
    </source>
</evidence>
<evidence type="ECO:0000256" key="1">
    <source>
        <dbReference type="ARBA" id="ARBA00010815"/>
    </source>
</evidence>
<comment type="similarity">
    <text evidence="1">Belongs to the CFA/CMAS family.</text>
</comment>
<dbReference type="SUPFAM" id="SSF53335">
    <property type="entry name" value="S-adenosyl-L-methionine-dependent methyltransferases"/>
    <property type="match status" value="1"/>
</dbReference>
<accession>A7IK09</accession>
<keyword evidence="2 6" id="KW-0489">Methyltransferase</keyword>
<dbReference type="EC" id="2.1.1.79" evidence="6"/>
<dbReference type="AlphaFoldDB" id="A7IK09"/>
<keyword evidence="5" id="KW-0443">Lipid metabolism</keyword>
<evidence type="ECO:0000256" key="4">
    <source>
        <dbReference type="ARBA" id="ARBA00022691"/>
    </source>
</evidence>
<keyword evidence="4" id="KW-0949">S-adenosyl-L-methionine</keyword>
<dbReference type="PhylomeDB" id="A7IK09"/>
<dbReference type="PIRSF" id="PIRSF003085">
    <property type="entry name" value="CMAS"/>
    <property type="match status" value="1"/>
</dbReference>
<evidence type="ECO:0000256" key="2">
    <source>
        <dbReference type="ARBA" id="ARBA00022603"/>
    </source>
</evidence>
<keyword evidence="3 6" id="KW-0808">Transferase</keyword>
<dbReference type="OrthoDB" id="9782855at2"/>
<name>A7IK09_XANP2</name>
<dbReference type="eggNOG" id="COG2230">
    <property type="taxonomic scope" value="Bacteria"/>
</dbReference>
<evidence type="ECO:0000313" key="7">
    <source>
        <dbReference type="Proteomes" id="UP000002417"/>
    </source>
</evidence>
<dbReference type="STRING" id="78245.Xaut_3122"/>
<dbReference type="GO" id="GO:0032259">
    <property type="term" value="P:methylation"/>
    <property type="evidence" value="ECO:0007669"/>
    <property type="project" value="UniProtKB-KW"/>
</dbReference>
<dbReference type="InterPro" id="IPR003333">
    <property type="entry name" value="CMAS"/>
</dbReference>
<dbReference type="PANTHER" id="PTHR43667">
    <property type="entry name" value="CYCLOPROPANE-FATTY-ACYL-PHOSPHOLIPID SYNTHASE"/>
    <property type="match status" value="1"/>
</dbReference>
<keyword evidence="7" id="KW-1185">Reference proteome</keyword>
<organism evidence="6 7">
    <name type="scientific">Xanthobacter autotrophicus (strain ATCC BAA-1158 / Py2)</name>
    <dbReference type="NCBI Taxonomy" id="78245"/>
    <lineage>
        <taxon>Bacteria</taxon>
        <taxon>Pseudomonadati</taxon>
        <taxon>Pseudomonadota</taxon>
        <taxon>Alphaproteobacteria</taxon>
        <taxon>Hyphomicrobiales</taxon>
        <taxon>Xanthobacteraceae</taxon>
        <taxon>Xanthobacter</taxon>
    </lineage>
</organism>
<reference evidence="6 7" key="1">
    <citation type="submission" date="2007-07" db="EMBL/GenBank/DDBJ databases">
        <title>Complete sequence of chromosome of Xanthobacter autotrophicus Py2.</title>
        <authorList>
            <consortium name="US DOE Joint Genome Institute"/>
            <person name="Copeland A."/>
            <person name="Lucas S."/>
            <person name="Lapidus A."/>
            <person name="Barry K."/>
            <person name="Glavina del Rio T."/>
            <person name="Hammon N."/>
            <person name="Israni S."/>
            <person name="Dalin E."/>
            <person name="Tice H."/>
            <person name="Pitluck S."/>
            <person name="Sims D."/>
            <person name="Brettin T."/>
            <person name="Bruce D."/>
            <person name="Detter J.C."/>
            <person name="Han C."/>
            <person name="Tapia R."/>
            <person name="Brainard J."/>
            <person name="Schmutz J."/>
            <person name="Larimer F."/>
            <person name="Land M."/>
            <person name="Hauser L."/>
            <person name="Kyrpides N."/>
            <person name="Kim E."/>
            <person name="Ensigns S.A."/>
            <person name="Richardson P."/>
        </authorList>
    </citation>
    <scope>NUCLEOTIDE SEQUENCE [LARGE SCALE GENOMIC DNA]</scope>
    <source>
        <strain evidence="7">ATCC BAA-1158 / Py2</strain>
    </source>
</reference>
<proteinExistence type="inferred from homology"/>
<dbReference type="KEGG" id="xau:Xaut_3122"/>
<sequence>MERLLENVLRRVVVDGRLKVTTASGRTMTLGNAPPGQKPVALRITCPAAQRDICLDPELKLGEAYMNGTLVMEEGTIADFLDLVMAQPLAVNPTAPAKLLYLLRRVLRRITQFNPPGRSQRNVAHHYDIDGRLYSLFLDHDRQYSCAYFEHEGQSLDDAQLAKKRHIAAKLVLDRAGLDVLDIGSGWGGLGLYLAEMAGAKVQGVTLSSEQLALSRHRAAERGLADRVNFTLRDYRDVEGAFDRIVSVGMFEHVGVGHFGAFFRKARSLLKDDGVMLLHAIGRSDPPSVTNPFITKYIFPGGYIPALSEVLPHIERAGLVVTDVELLRLHYAETLKAWRQRFLARREEAARLTDERFCRMWEFYLASSEMAFRHQGLNVFQIQLARRQQSVPLTRDYVAAAEDRLRRAEAAARAPLRLAGE</sequence>
<protein>
    <submittedName>
        <fullName evidence="6">Cyclopropane-fatty-acyl-phospholipid synthase</fullName>
        <ecNumber evidence="6">2.1.1.79</ecNumber>
    </submittedName>
</protein>